<dbReference type="InterPro" id="IPR050300">
    <property type="entry name" value="GDXG_lipolytic_enzyme"/>
</dbReference>
<evidence type="ECO:0000256" key="1">
    <source>
        <dbReference type="ARBA" id="ARBA00010515"/>
    </source>
</evidence>
<dbReference type="EMBL" id="AP018165">
    <property type="protein sequence ID" value="BAX99223.1"/>
    <property type="molecule type" value="Genomic_DNA"/>
</dbReference>
<dbReference type="Gene3D" id="3.40.50.1820">
    <property type="entry name" value="alpha/beta hydrolase"/>
    <property type="match status" value="1"/>
</dbReference>
<protein>
    <submittedName>
        <fullName evidence="4">Acetylesterase</fullName>
    </submittedName>
</protein>
<dbReference type="RefSeq" id="WP_096503676.1">
    <property type="nucleotide sequence ID" value="NZ_AP018165.1"/>
</dbReference>
<evidence type="ECO:0000259" key="3">
    <source>
        <dbReference type="Pfam" id="PF07859"/>
    </source>
</evidence>
<reference evidence="5" key="1">
    <citation type="journal article" date="2017" name="Genome Announc.">
        <title>Complete Genome Sequence of Mycobacterium stephanolepidis.</title>
        <authorList>
            <person name="Fukano H."/>
            <person name="Yoshida M."/>
            <person name="Katayama Y."/>
            <person name="Omatsu T."/>
            <person name="Mizutani T."/>
            <person name="Kurata O."/>
            <person name="Wada S."/>
            <person name="Hoshino Y."/>
        </authorList>
    </citation>
    <scope>NUCLEOTIDE SEQUENCE [LARGE SCALE GENOMIC DNA]</scope>
    <source>
        <strain evidence="5">NJB0901</strain>
    </source>
</reference>
<evidence type="ECO:0000313" key="5">
    <source>
        <dbReference type="Proteomes" id="UP000217954"/>
    </source>
</evidence>
<dbReference type="InterPro" id="IPR013094">
    <property type="entry name" value="AB_hydrolase_3"/>
</dbReference>
<dbReference type="SUPFAM" id="SSF53474">
    <property type="entry name" value="alpha/beta-Hydrolases"/>
    <property type="match status" value="1"/>
</dbReference>
<feature type="domain" description="Alpha/beta hydrolase fold-3" evidence="3">
    <location>
        <begin position="75"/>
        <end position="272"/>
    </location>
</feature>
<reference evidence="4 5" key="2">
    <citation type="journal article" date="2017" name="Int. J. Syst. Evol. Microbiol.">
        <title>Mycobacterium stephanolepidis sp. nov., a rapidly growing species related to Mycobacterium chelonae, isolated from marine teleost fish, Stephanolepis cirrhifer.</title>
        <authorList>
            <person name="Fukano H."/>
            <person name="Wada S."/>
            <person name="Kurata O."/>
            <person name="Katayama K."/>
            <person name="Fujiwara N."/>
            <person name="Hoshino Y."/>
        </authorList>
    </citation>
    <scope>NUCLEOTIDE SEQUENCE [LARGE SCALE GENOMIC DNA]</scope>
    <source>
        <strain evidence="4 5">NJB0901</strain>
    </source>
</reference>
<keyword evidence="2" id="KW-0378">Hydrolase</keyword>
<dbReference type="AlphaFoldDB" id="A0A1Z4F1U5"/>
<sequence length="298" mass="31785">MTLIPIDDSDIPASRALRVEFARFWSTERGEPRDIYDRFVGATPVAEGVSVQKVTDDPAPGVWVRPADAVSDRVLLYIHGGGYVQGSAEAYIGLVSQIATRARVNAFVLEYPLAPESHLPDAHDLAVATVKSLLGQYSAIAIAGDSAGGGLSLAATIQVHRQNAKVAAVVVFSPWTDLSLSGDSVRDLAVGDQLLDPAYLRDCSAAYRDLAAPDDPRASPLFGAVDTLPPLLIQTGTDEILLDDSRRLAERVTAAGGTVGLEVWQGMHHVFQLNVEQLVGARKALDSVADFLTTHLHS</sequence>
<gene>
    <name evidence="4" type="primary">bah_2</name>
    <name evidence="4" type="ORF">MSTE_03925</name>
</gene>
<evidence type="ECO:0000313" key="4">
    <source>
        <dbReference type="EMBL" id="BAX99223.1"/>
    </source>
</evidence>
<dbReference type="PANTHER" id="PTHR48081:SF30">
    <property type="entry name" value="ACETYL-HYDROLASE LIPR-RELATED"/>
    <property type="match status" value="1"/>
</dbReference>
<name>A0A1Z4F1U5_9MYCO</name>
<dbReference type="PANTHER" id="PTHR48081">
    <property type="entry name" value="AB HYDROLASE SUPERFAMILY PROTEIN C4A8.06C"/>
    <property type="match status" value="1"/>
</dbReference>
<dbReference type="Proteomes" id="UP000217954">
    <property type="component" value="Chromosome"/>
</dbReference>
<comment type="similarity">
    <text evidence="1">Belongs to the 'GDXG' lipolytic enzyme family.</text>
</comment>
<organism evidence="4 5">
    <name type="scientific">[Mycobacterium] stephanolepidis</name>
    <dbReference type="NCBI Taxonomy" id="1520670"/>
    <lineage>
        <taxon>Bacteria</taxon>
        <taxon>Bacillati</taxon>
        <taxon>Actinomycetota</taxon>
        <taxon>Actinomycetes</taxon>
        <taxon>Mycobacteriales</taxon>
        <taxon>Mycobacteriaceae</taxon>
        <taxon>Mycobacteroides</taxon>
    </lineage>
</organism>
<dbReference type="InterPro" id="IPR029058">
    <property type="entry name" value="AB_hydrolase_fold"/>
</dbReference>
<keyword evidence="5" id="KW-1185">Reference proteome</keyword>
<proteinExistence type="inferred from homology"/>
<accession>A0A1Z4F1U5</accession>
<dbReference type="OrthoDB" id="9803828at2"/>
<dbReference type="KEGG" id="mste:MSTE_03925"/>
<dbReference type="Pfam" id="PF07859">
    <property type="entry name" value="Abhydrolase_3"/>
    <property type="match status" value="1"/>
</dbReference>
<dbReference type="GO" id="GO:0004806">
    <property type="term" value="F:triacylglycerol lipase activity"/>
    <property type="evidence" value="ECO:0007669"/>
    <property type="project" value="TreeGrafter"/>
</dbReference>
<evidence type="ECO:0000256" key="2">
    <source>
        <dbReference type="ARBA" id="ARBA00022801"/>
    </source>
</evidence>